<proteinExistence type="inferred from homology"/>
<dbReference type="EMBL" id="LGRX02035483">
    <property type="protein sequence ID" value="KAK3234565.1"/>
    <property type="molecule type" value="Genomic_DNA"/>
</dbReference>
<protein>
    <recommendedName>
        <fullName evidence="10">Band 7 domain-containing protein</fullName>
    </recommendedName>
</protein>
<dbReference type="GO" id="GO:0005789">
    <property type="term" value="C:endoplasmic reticulum membrane"/>
    <property type="evidence" value="ECO:0007669"/>
    <property type="project" value="UniProtKB-SubCell"/>
</dbReference>
<feature type="chain" id="PRO_5042105856" description="Band 7 domain-containing protein" evidence="9">
    <location>
        <begin position="21"/>
        <end position="303"/>
    </location>
</feature>
<dbReference type="AlphaFoldDB" id="A0AAE0EPZ5"/>
<sequence length="303" mass="34620">MMRMAYAIVGVLMCTRRANSLHMVQEGYVGVYFRGGRLLETVVEPGLYLHLPWITKMVDVQVRLQTDVIKNVPCGTKDGILSEFERVEVVNSLSKDKVYDIVKAYGTDYDKAWIHDKIHHEINQFCSNKTLREVYVEDFSVLDDLLKQALQTDLDKHAQGVAIMAVRMTKPSVPPSIRSNYEAMEEQRTAALVAEKTKELVQKQMETERLKTISAAEKDAEESAIKTKTEAERVRAKAETKAYEEKLVADTKEYAIKAEAAANEFLLTDAYLRLQQTRVWEHNTKAYFGERIPNLLLDAVRLE</sequence>
<evidence type="ECO:0000256" key="5">
    <source>
        <dbReference type="ARBA" id="ARBA00022968"/>
    </source>
</evidence>
<comment type="subcellular location">
    <subcellularLocation>
        <location evidence="1">Endoplasmic reticulum membrane</location>
        <topology evidence="1">Single-pass type II membrane protein</topology>
    </subcellularLocation>
</comment>
<dbReference type="GO" id="GO:0031625">
    <property type="term" value="F:ubiquitin protein ligase binding"/>
    <property type="evidence" value="ECO:0007669"/>
    <property type="project" value="InterPro"/>
</dbReference>
<keyword evidence="4" id="KW-0256">Endoplasmic reticulum</keyword>
<evidence type="ECO:0000256" key="3">
    <source>
        <dbReference type="ARBA" id="ARBA00022692"/>
    </source>
</evidence>
<keyword evidence="8" id="KW-0325">Glycoprotein</keyword>
<dbReference type="Pfam" id="PF01145">
    <property type="entry name" value="Band_7"/>
    <property type="match status" value="1"/>
</dbReference>
<comment type="caution">
    <text evidence="11">The sequence shown here is derived from an EMBL/GenBank/DDBJ whole genome shotgun (WGS) entry which is preliminary data.</text>
</comment>
<dbReference type="GO" id="GO:0032933">
    <property type="term" value="P:SREBP signaling pathway"/>
    <property type="evidence" value="ECO:0007669"/>
    <property type="project" value="TreeGrafter"/>
</dbReference>
<evidence type="ECO:0000259" key="10">
    <source>
        <dbReference type="SMART" id="SM00244"/>
    </source>
</evidence>
<feature type="signal peptide" evidence="9">
    <location>
        <begin position="1"/>
        <end position="20"/>
    </location>
</feature>
<evidence type="ECO:0000256" key="7">
    <source>
        <dbReference type="ARBA" id="ARBA00023136"/>
    </source>
</evidence>
<evidence type="ECO:0000313" key="11">
    <source>
        <dbReference type="EMBL" id="KAK3234565.1"/>
    </source>
</evidence>
<dbReference type="PANTHER" id="PTHR15351:SF3">
    <property type="entry name" value="ERLIN"/>
    <property type="match status" value="1"/>
</dbReference>
<evidence type="ECO:0000313" key="12">
    <source>
        <dbReference type="Proteomes" id="UP001190700"/>
    </source>
</evidence>
<dbReference type="InterPro" id="IPR033294">
    <property type="entry name" value="Erlin1/2"/>
</dbReference>
<evidence type="ECO:0000256" key="2">
    <source>
        <dbReference type="ARBA" id="ARBA00008164"/>
    </source>
</evidence>
<dbReference type="Proteomes" id="UP001190700">
    <property type="component" value="Unassembled WGS sequence"/>
</dbReference>
<reference evidence="11 12" key="1">
    <citation type="journal article" date="2015" name="Genome Biol. Evol.">
        <title>Comparative Genomics of a Bacterivorous Green Alga Reveals Evolutionary Causalities and Consequences of Phago-Mixotrophic Mode of Nutrition.</title>
        <authorList>
            <person name="Burns J.A."/>
            <person name="Paasch A."/>
            <person name="Narechania A."/>
            <person name="Kim E."/>
        </authorList>
    </citation>
    <scope>NUCLEOTIDE SEQUENCE [LARGE SCALE GENOMIC DNA]</scope>
    <source>
        <strain evidence="11 12">PLY_AMNH</strain>
    </source>
</reference>
<dbReference type="InterPro" id="IPR036013">
    <property type="entry name" value="Band_7/SPFH_dom_sf"/>
</dbReference>
<keyword evidence="5" id="KW-0735">Signal-anchor</keyword>
<dbReference type="PANTHER" id="PTHR15351">
    <property type="entry name" value="ERLIN (ER LIPID RAFT ASSOCIATED PROTEIN) HOMOLOG"/>
    <property type="match status" value="1"/>
</dbReference>
<name>A0AAE0EPZ5_9CHLO</name>
<evidence type="ECO:0000256" key="8">
    <source>
        <dbReference type="ARBA" id="ARBA00023180"/>
    </source>
</evidence>
<evidence type="ECO:0000256" key="4">
    <source>
        <dbReference type="ARBA" id="ARBA00022824"/>
    </source>
</evidence>
<accession>A0AAE0EPZ5</accession>
<keyword evidence="7" id="KW-0472">Membrane</keyword>
<dbReference type="SMART" id="SM00244">
    <property type="entry name" value="PHB"/>
    <property type="match status" value="1"/>
</dbReference>
<organism evidence="11 12">
    <name type="scientific">Cymbomonas tetramitiformis</name>
    <dbReference type="NCBI Taxonomy" id="36881"/>
    <lineage>
        <taxon>Eukaryota</taxon>
        <taxon>Viridiplantae</taxon>
        <taxon>Chlorophyta</taxon>
        <taxon>Pyramimonadophyceae</taxon>
        <taxon>Pyramimonadales</taxon>
        <taxon>Pyramimonadaceae</taxon>
        <taxon>Cymbomonas</taxon>
    </lineage>
</organism>
<keyword evidence="3" id="KW-0812">Transmembrane</keyword>
<dbReference type="SUPFAM" id="SSF117892">
    <property type="entry name" value="Band 7/SPFH domain"/>
    <property type="match status" value="1"/>
</dbReference>
<evidence type="ECO:0000256" key="9">
    <source>
        <dbReference type="SAM" id="SignalP"/>
    </source>
</evidence>
<evidence type="ECO:0000256" key="1">
    <source>
        <dbReference type="ARBA" id="ARBA00004648"/>
    </source>
</evidence>
<keyword evidence="6" id="KW-1133">Transmembrane helix</keyword>
<dbReference type="InterPro" id="IPR001107">
    <property type="entry name" value="Band_7"/>
</dbReference>
<dbReference type="GO" id="GO:0015485">
    <property type="term" value="F:cholesterol binding"/>
    <property type="evidence" value="ECO:0007669"/>
    <property type="project" value="TreeGrafter"/>
</dbReference>
<evidence type="ECO:0000256" key="6">
    <source>
        <dbReference type="ARBA" id="ARBA00022989"/>
    </source>
</evidence>
<feature type="domain" description="Band 7" evidence="10">
    <location>
        <begin position="19"/>
        <end position="185"/>
    </location>
</feature>
<keyword evidence="9" id="KW-0732">Signal</keyword>
<comment type="similarity">
    <text evidence="2">Belongs to the band 7/mec-2 family.</text>
</comment>
<gene>
    <name evidence="11" type="ORF">CYMTET_55116</name>
</gene>
<keyword evidence="12" id="KW-1185">Reference proteome</keyword>